<protein>
    <recommendedName>
        <fullName evidence="1">Rhodanese domain-containing protein</fullName>
    </recommendedName>
</protein>
<dbReference type="EMBL" id="MVIL01000321">
    <property type="protein sequence ID" value="ORB77016.1"/>
    <property type="molecule type" value="Genomic_DNA"/>
</dbReference>
<dbReference type="PROSITE" id="PS50206">
    <property type="entry name" value="RHODANESE_3"/>
    <property type="match status" value="1"/>
</dbReference>
<evidence type="ECO:0000313" key="2">
    <source>
        <dbReference type="EMBL" id="ORB77016.1"/>
    </source>
</evidence>
<keyword evidence="3" id="KW-1185">Reference proteome</keyword>
<dbReference type="Proteomes" id="UP000192847">
    <property type="component" value="Unassembled WGS sequence"/>
</dbReference>
<evidence type="ECO:0000259" key="1">
    <source>
        <dbReference type="PROSITE" id="PS50206"/>
    </source>
</evidence>
<gene>
    <name evidence="2" type="ORF">BST46_26890</name>
</gene>
<organism evidence="2 3">
    <name type="scientific">Mycobacterium timonense</name>
    <dbReference type="NCBI Taxonomy" id="701043"/>
    <lineage>
        <taxon>Bacteria</taxon>
        <taxon>Bacillati</taxon>
        <taxon>Actinomycetota</taxon>
        <taxon>Actinomycetes</taxon>
        <taxon>Mycobacteriales</taxon>
        <taxon>Mycobacteriaceae</taxon>
        <taxon>Mycobacterium</taxon>
        <taxon>Mycobacterium avium complex (MAC)</taxon>
    </lineage>
</organism>
<comment type="caution">
    <text evidence="2">The sequence shown here is derived from an EMBL/GenBank/DDBJ whole genome shotgun (WGS) entry which is preliminary data.</text>
</comment>
<sequence>MAATQAAVFGLVGEGAGAEFLSWVATADLPDPDAVIADPARVDWAGERPDRIWAVLAGVTTLAAQRGGVEAWRKAGGPLVACAKAGAPDVAASSARALGKSRPAKATIPASAREAFLPLLKAAGLIDDAEAVA</sequence>
<evidence type="ECO:0000313" key="3">
    <source>
        <dbReference type="Proteomes" id="UP000192847"/>
    </source>
</evidence>
<reference evidence="2 3" key="1">
    <citation type="submission" date="2017-02" db="EMBL/GenBank/DDBJ databases">
        <title>The new phylogeny of genus Mycobacterium.</title>
        <authorList>
            <person name="Tortoli E."/>
            <person name="Trovato A."/>
            <person name="Cirillo D.M."/>
        </authorList>
    </citation>
    <scope>NUCLEOTIDE SEQUENCE [LARGE SCALE GENOMIC DNA]</scope>
    <source>
        <strain evidence="2 3">CCUG 56329</strain>
    </source>
</reference>
<proteinExistence type="predicted"/>
<name>A0ABX3TDY9_9MYCO</name>
<feature type="domain" description="Rhodanese" evidence="1">
    <location>
        <begin position="67"/>
        <end position="81"/>
    </location>
</feature>
<dbReference type="InterPro" id="IPR001763">
    <property type="entry name" value="Rhodanese-like_dom"/>
</dbReference>
<accession>A0ABX3TDY9</accession>